<keyword evidence="4" id="KW-0238">DNA-binding</keyword>
<dbReference type="SUPFAM" id="SSF88946">
    <property type="entry name" value="Sigma2 domain of RNA polymerase sigma factors"/>
    <property type="match status" value="1"/>
</dbReference>
<organism evidence="8 9">
    <name type="scientific">Marinobacter pelagius</name>
    <dbReference type="NCBI Taxonomy" id="379482"/>
    <lineage>
        <taxon>Bacteria</taxon>
        <taxon>Pseudomonadati</taxon>
        <taxon>Pseudomonadota</taxon>
        <taxon>Gammaproteobacteria</taxon>
        <taxon>Pseudomonadales</taxon>
        <taxon>Marinobacteraceae</taxon>
        <taxon>Marinobacter</taxon>
    </lineage>
</organism>
<feature type="domain" description="RNA polymerase sigma factor 70 region 4 type 2" evidence="7">
    <location>
        <begin position="153"/>
        <end position="204"/>
    </location>
</feature>
<dbReference type="InterPro" id="IPR007627">
    <property type="entry name" value="RNA_pol_sigma70_r2"/>
</dbReference>
<dbReference type="EMBL" id="FOUR01000001">
    <property type="protein sequence ID" value="SFM36766.1"/>
    <property type="molecule type" value="Genomic_DNA"/>
</dbReference>
<reference evidence="9" key="1">
    <citation type="submission" date="2016-10" db="EMBL/GenBank/DDBJ databases">
        <authorList>
            <person name="Varghese N."/>
            <person name="Submissions S."/>
        </authorList>
    </citation>
    <scope>NUCLEOTIDE SEQUENCE [LARGE SCALE GENOMIC DNA]</scope>
    <source>
        <strain evidence="9">CGMCC 1.6775</strain>
    </source>
</reference>
<dbReference type="InterPro" id="IPR036388">
    <property type="entry name" value="WH-like_DNA-bd_sf"/>
</dbReference>
<accession>A0A1I4QAE7</accession>
<evidence type="ECO:0000313" key="9">
    <source>
        <dbReference type="Proteomes" id="UP000199339"/>
    </source>
</evidence>
<dbReference type="NCBIfam" id="TIGR02937">
    <property type="entry name" value="sigma70-ECF"/>
    <property type="match status" value="1"/>
</dbReference>
<keyword evidence="5" id="KW-0804">Transcription</keyword>
<evidence type="ECO:0000256" key="2">
    <source>
        <dbReference type="ARBA" id="ARBA00023015"/>
    </source>
</evidence>
<dbReference type="Gene3D" id="1.10.10.10">
    <property type="entry name" value="Winged helix-like DNA-binding domain superfamily/Winged helix DNA-binding domain"/>
    <property type="match status" value="1"/>
</dbReference>
<evidence type="ECO:0000256" key="1">
    <source>
        <dbReference type="ARBA" id="ARBA00010641"/>
    </source>
</evidence>
<dbReference type="Proteomes" id="UP000199339">
    <property type="component" value="Unassembled WGS sequence"/>
</dbReference>
<evidence type="ECO:0000256" key="3">
    <source>
        <dbReference type="ARBA" id="ARBA00023082"/>
    </source>
</evidence>
<dbReference type="GO" id="GO:0003677">
    <property type="term" value="F:DNA binding"/>
    <property type="evidence" value="ECO:0007669"/>
    <property type="project" value="UniProtKB-KW"/>
</dbReference>
<dbReference type="InterPro" id="IPR013249">
    <property type="entry name" value="RNA_pol_sigma70_r4_t2"/>
</dbReference>
<dbReference type="PANTHER" id="PTHR43133:SF8">
    <property type="entry name" value="RNA POLYMERASE SIGMA FACTOR HI_1459-RELATED"/>
    <property type="match status" value="1"/>
</dbReference>
<keyword evidence="9" id="KW-1185">Reference proteome</keyword>
<dbReference type="Pfam" id="PF04542">
    <property type="entry name" value="Sigma70_r2"/>
    <property type="match status" value="1"/>
</dbReference>
<dbReference type="GO" id="GO:0016987">
    <property type="term" value="F:sigma factor activity"/>
    <property type="evidence" value="ECO:0007669"/>
    <property type="project" value="UniProtKB-KW"/>
</dbReference>
<evidence type="ECO:0000256" key="5">
    <source>
        <dbReference type="ARBA" id="ARBA00023163"/>
    </source>
</evidence>
<comment type="similarity">
    <text evidence="1">Belongs to the sigma-70 factor family. ECF subfamily.</text>
</comment>
<dbReference type="Pfam" id="PF08281">
    <property type="entry name" value="Sigma70_r4_2"/>
    <property type="match status" value="1"/>
</dbReference>
<dbReference type="PANTHER" id="PTHR43133">
    <property type="entry name" value="RNA POLYMERASE ECF-TYPE SIGMA FACTO"/>
    <property type="match status" value="1"/>
</dbReference>
<dbReference type="InterPro" id="IPR013325">
    <property type="entry name" value="RNA_pol_sigma_r2"/>
</dbReference>
<dbReference type="GO" id="GO:0006352">
    <property type="term" value="P:DNA-templated transcription initiation"/>
    <property type="evidence" value="ECO:0007669"/>
    <property type="project" value="InterPro"/>
</dbReference>
<keyword evidence="3" id="KW-0731">Sigma factor</keyword>
<protein>
    <submittedName>
        <fullName evidence="8">RNA polymerase sigma-70 factor, ECF subfamily</fullName>
    </submittedName>
</protein>
<keyword evidence="2" id="KW-0805">Transcription regulation</keyword>
<dbReference type="InterPro" id="IPR039425">
    <property type="entry name" value="RNA_pol_sigma-70-like"/>
</dbReference>
<dbReference type="Gene3D" id="1.10.1740.10">
    <property type="match status" value="1"/>
</dbReference>
<evidence type="ECO:0000259" key="6">
    <source>
        <dbReference type="Pfam" id="PF04542"/>
    </source>
</evidence>
<dbReference type="InterPro" id="IPR014284">
    <property type="entry name" value="RNA_pol_sigma-70_dom"/>
</dbReference>
<dbReference type="AlphaFoldDB" id="A0A1I4QAE7"/>
<evidence type="ECO:0000256" key="4">
    <source>
        <dbReference type="ARBA" id="ARBA00023125"/>
    </source>
</evidence>
<name>A0A1I4QAE7_9GAMM</name>
<dbReference type="CDD" id="cd06171">
    <property type="entry name" value="Sigma70_r4"/>
    <property type="match status" value="1"/>
</dbReference>
<proteinExistence type="inferred from homology"/>
<gene>
    <name evidence="8" type="ORF">SAMN04487961_0017</name>
</gene>
<sequence>MVRSVTATAGRSGIDLPLQLRTTRVVTVLSILSFKPGKKRRFEILIQPHLEPMYRFAFRLAGQQQDAEDLVQDVVVKLYPRLEELEAVDQLRPWLNRVLYRHFIDQLRRKGRQGDRPMSELVEADSQADWLDSLDAEDTGPMALLELERLGPELDRVIATLEPDQRTLLLLHDVDGWRQDEIAEILDIPLGTVKSRLHRVRAALRKKLLQQLEPTASAGRVEN</sequence>
<evidence type="ECO:0000259" key="7">
    <source>
        <dbReference type="Pfam" id="PF08281"/>
    </source>
</evidence>
<evidence type="ECO:0000313" key="8">
    <source>
        <dbReference type="EMBL" id="SFM36766.1"/>
    </source>
</evidence>
<dbReference type="SUPFAM" id="SSF88659">
    <property type="entry name" value="Sigma3 and sigma4 domains of RNA polymerase sigma factors"/>
    <property type="match status" value="1"/>
</dbReference>
<dbReference type="InterPro" id="IPR013324">
    <property type="entry name" value="RNA_pol_sigma_r3/r4-like"/>
</dbReference>
<feature type="domain" description="RNA polymerase sigma-70 region 2" evidence="6">
    <location>
        <begin position="45"/>
        <end position="112"/>
    </location>
</feature>